<dbReference type="WBParaSite" id="PEQ_0000889201-mRNA-1">
    <property type="protein sequence ID" value="PEQ_0000889201-mRNA-1"/>
    <property type="gene ID" value="PEQ_0000889201"/>
</dbReference>
<evidence type="ECO:0000313" key="2">
    <source>
        <dbReference type="WBParaSite" id="PEQ_0000889201-mRNA-1"/>
    </source>
</evidence>
<sequence>METRRCTPTLSSRPYIRTTTLFQYTHSSQYKWWRKVINKNAKSKGSQISINEYDDPISEWHNDAYKIVEKRAT</sequence>
<organism evidence="1 2">
    <name type="scientific">Parascaris equorum</name>
    <name type="common">Equine roundworm</name>
    <dbReference type="NCBI Taxonomy" id="6256"/>
    <lineage>
        <taxon>Eukaryota</taxon>
        <taxon>Metazoa</taxon>
        <taxon>Ecdysozoa</taxon>
        <taxon>Nematoda</taxon>
        <taxon>Chromadorea</taxon>
        <taxon>Rhabditida</taxon>
        <taxon>Spirurina</taxon>
        <taxon>Ascaridomorpha</taxon>
        <taxon>Ascaridoidea</taxon>
        <taxon>Ascarididae</taxon>
        <taxon>Parascaris</taxon>
    </lineage>
</organism>
<keyword evidence="1" id="KW-1185">Reference proteome</keyword>
<dbReference type="AlphaFoldDB" id="A0A914RRF4"/>
<name>A0A914RRF4_PAREQ</name>
<protein>
    <submittedName>
        <fullName evidence="2">Uncharacterized protein</fullName>
    </submittedName>
</protein>
<reference evidence="2" key="1">
    <citation type="submission" date="2022-11" db="UniProtKB">
        <authorList>
            <consortium name="WormBaseParasite"/>
        </authorList>
    </citation>
    <scope>IDENTIFICATION</scope>
</reference>
<accession>A0A914RRF4</accession>
<evidence type="ECO:0000313" key="1">
    <source>
        <dbReference type="Proteomes" id="UP000887564"/>
    </source>
</evidence>
<dbReference type="Proteomes" id="UP000887564">
    <property type="component" value="Unplaced"/>
</dbReference>
<proteinExistence type="predicted"/>